<keyword evidence="3 5" id="KW-0413">Isomerase</keyword>
<reference evidence="5 6" key="1">
    <citation type="submission" date="2016-11" db="EMBL/GenBank/DDBJ databases">
        <authorList>
            <person name="Jaros S."/>
            <person name="Januszkiewicz K."/>
            <person name="Wedrychowicz H."/>
        </authorList>
    </citation>
    <scope>NUCLEOTIDE SEQUENCE [LARGE SCALE GENOMIC DNA]</scope>
    <source>
        <strain evidence="5 6">DSM 17137</strain>
    </source>
</reference>
<dbReference type="Pfam" id="PF01261">
    <property type="entry name" value="AP_endonuc_2"/>
    <property type="match status" value="1"/>
</dbReference>
<proteinExistence type="predicted"/>
<protein>
    <submittedName>
        <fullName evidence="5">L-rhamnose isomerase / sugar isomerase</fullName>
    </submittedName>
</protein>
<dbReference type="InterPro" id="IPR013451">
    <property type="entry name" value="L_rhamnose_iso"/>
</dbReference>
<dbReference type="Gene3D" id="3.20.20.150">
    <property type="entry name" value="Divalent-metal-dependent TIM barrel enzymes"/>
    <property type="match status" value="1"/>
</dbReference>
<evidence type="ECO:0000256" key="3">
    <source>
        <dbReference type="ARBA" id="ARBA00023235"/>
    </source>
</evidence>
<feature type="domain" description="Xylose isomerase-like TIM barrel" evidence="4">
    <location>
        <begin position="119"/>
        <end position="310"/>
    </location>
</feature>
<dbReference type="AlphaFoldDB" id="A0A1M4U9K3"/>
<dbReference type="Proteomes" id="UP000184533">
    <property type="component" value="Unassembled WGS sequence"/>
</dbReference>
<evidence type="ECO:0000256" key="1">
    <source>
        <dbReference type="ARBA" id="ARBA00022723"/>
    </source>
</evidence>
<dbReference type="InterPro" id="IPR036237">
    <property type="entry name" value="Xyl_isomerase-like_sf"/>
</dbReference>
<evidence type="ECO:0000259" key="4">
    <source>
        <dbReference type="Pfam" id="PF01261"/>
    </source>
</evidence>
<evidence type="ECO:0000313" key="6">
    <source>
        <dbReference type="Proteomes" id="UP000184533"/>
    </source>
</evidence>
<accession>A0A1M4U9K3</accession>
<dbReference type="EMBL" id="FQVC01000001">
    <property type="protein sequence ID" value="SHE53250.1"/>
    <property type="molecule type" value="Genomic_DNA"/>
</dbReference>
<dbReference type="InterPro" id="IPR013022">
    <property type="entry name" value="Xyl_isomerase-like_TIM-brl"/>
</dbReference>
<dbReference type="SUPFAM" id="SSF51658">
    <property type="entry name" value="Xylose isomerase-like"/>
    <property type="match status" value="1"/>
</dbReference>
<dbReference type="NCBIfam" id="TIGR02629">
    <property type="entry name" value="L_rham_iso_rhiz"/>
    <property type="match status" value="1"/>
</dbReference>
<dbReference type="InterPro" id="IPR050337">
    <property type="entry name" value="L-rhamnose_isomerase"/>
</dbReference>
<evidence type="ECO:0000313" key="5">
    <source>
        <dbReference type="EMBL" id="SHE53250.1"/>
    </source>
</evidence>
<keyword evidence="2" id="KW-0464">Manganese</keyword>
<dbReference type="PANTHER" id="PTHR30268:SF0">
    <property type="entry name" value="L-RHAMNOSE ISOMERASE"/>
    <property type="match status" value="1"/>
</dbReference>
<dbReference type="GO" id="GO:0016853">
    <property type="term" value="F:isomerase activity"/>
    <property type="evidence" value="ECO:0007669"/>
    <property type="project" value="UniProtKB-KW"/>
</dbReference>
<gene>
    <name evidence="5" type="ORF">SAMN02745223_00655</name>
</gene>
<organism evidence="5 6">
    <name type="scientific">Devosia limi DSM 17137</name>
    <dbReference type="NCBI Taxonomy" id="1121477"/>
    <lineage>
        <taxon>Bacteria</taxon>
        <taxon>Pseudomonadati</taxon>
        <taxon>Pseudomonadota</taxon>
        <taxon>Alphaproteobacteria</taxon>
        <taxon>Hyphomicrobiales</taxon>
        <taxon>Devosiaceae</taxon>
        <taxon>Devosia</taxon>
    </lineage>
</organism>
<sequence>MDTGLRRYDTEWVEVVEEQMTDTIIDPSVVEADNARRVDDLHADYDSLGERLDRRGISIDAIKAKVAGFNIAVPSWGVGTGGTRFARFPGLGEPRDIFDKIEDCAVISQLTQATKTVSLHIPWDKADPNRLKQAASRFGLGFDAMNSNTFSDAKGQLQSYKFGSLSSADAATRQQAIEHNLECIEIGKTIGSKALTVWIGDGSNFPGQVNFARQFEHYLNSMKAVYAALPDDWRIYTEHKMYEPAFYSTVVQDWGTNYIIAKELGDKAMCLVDLGHHAPNVNIEMIVSRLAQFGKLGGFHFNDSKYGDDDLDAGAIDPYRLFLVFNELVDIEGRDADFHPAHMLDQSHNVTDPIESLMLSASDVQRAYAQALLVDRKELEAAQQGNDALAATQALRLAYRTDVEPILALARLENGGAIDPLATYRAAGYRARVAEIRPAVEGGSGGIV</sequence>
<dbReference type="GO" id="GO:0046872">
    <property type="term" value="F:metal ion binding"/>
    <property type="evidence" value="ECO:0007669"/>
    <property type="project" value="UniProtKB-KW"/>
</dbReference>
<evidence type="ECO:0000256" key="2">
    <source>
        <dbReference type="ARBA" id="ARBA00023211"/>
    </source>
</evidence>
<name>A0A1M4U9K3_9HYPH</name>
<dbReference type="PANTHER" id="PTHR30268">
    <property type="entry name" value="L-RHAMNOSE ISOMERASE"/>
    <property type="match status" value="1"/>
</dbReference>
<keyword evidence="1" id="KW-0479">Metal-binding</keyword>